<keyword evidence="14" id="KW-1185">Reference proteome</keyword>
<keyword evidence="9" id="KW-0175">Coiled coil</keyword>
<dbReference type="PANTHER" id="PTHR32089">
    <property type="entry name" value="METHYL-ACCEPTING CHEMOTAXIS PROTEIN MCPB"/>
    <property type="match status" value="1"/>
</dbReference>
<dbReference type="InterPro" id="IPR033463">
    <property type="entry name" value="sCache_3"/>
</dbReference>
<keyword evidence="2" id="KW-1003">Cell membrane</keyword>
<dbReference type="GO" id="GO:0007165">
    <property type="term" value="P:signal transduction"/>
    <property type="evidence" value="ECO:0007669"/>
    <property type="project" value="UniProtKB-KW"/>
</dbReference>
<dbReference type="AlphaFoldDB" id="A0A5Q2N489"/>
<name>A0A5Q2N489_9FIRM</name>
<dbReference type="SMART" id="SM00304">
    <property type="entry name" value="HAMP"/>
    <property type="match status" value="1"/>
</dbReference>
<dbReference type="SUPFAM" id="SSF103190">
    <property type="entry name" value="Sensory domain-like"/>
    <property type="match status" value="2"/>
</dbReference>
<dbReference type="Gene3D" id="6.10.340.10">
    <property type="match status" value="1"/>
</dbReference>
<feature type="coiled-coil region" evidence="9">
    <location>
        <begin position="50"/>
        <end position="77"/>
    </location>
</feature>
<feature type="domain" description="Methyl-accepting transducer" evidence="11">
    <location>
        <begin position="388"/>
        <end position="624"/>
    </location>
</feature>
<keyword evidence="4 10" id="KW-1133">Transmembrane helix</keyword>
<dbReference type="EMBL" id="CP045875">
    <property type="protein sequence ID" value="QGG49131.1"/>
    <property type="molecule type" value="Genomic_DNA"/>
</dbReference>
<keyword evidence="5 10" id="KW-0472">Membrane</keyword>
<dbReference type="CDD" id="cd11386">
    <property type="entry name" value="MCP_signal"/>
    <property type="match status" value="1"/>
</dbReference>
<evidence type="ECO:0000259" key="11">
    <source>
        <dbReference type="PROSITE" id="PS50111"/>
    </source>
</evidence>
<dbReference type="InterPro" id="IPR029151">
    <property type="entry name" value="Sensor-like_sf"/>
</dbReference>
<comment type="subcellular location">
    <subcellularLocation>
        <location evidence="1">Cell membrane</location>
        <topology evidence="1">Multi-pass membrane protein</topology>
    </subcellularLocation>
</comment>
<evidence type="ECO:0000256" key="8">
    <source>
        <dbReference type="PROSITE-ProRule" id="PRU00284"/>
    </source>
</evidence>
<dbReference type="Gene3D" id="3.30.450.20">
    <property type="entry name" value="PAS domain"/>
    <property type="match status" value="1"/>
</dbReference>
<keyword evidence="6 8" id="KW-0807">Transducer</keyword>
<dbReference type="PANTHER" id="PTHR32089:SF112">
    <property type="entry name" value="LYSOZYME-LIKE PROTEIN-RELATED"/>
    <property type="match status" value="1"/>
</dbReference>
<dbReference type="InterPro" id="IPR004089">
    <property type="entry name" value="MCPsignal_dom"/>
</dbReference>
<dbReference type="PROSITE" id="PS50885">
    <property type="entry name" value="HAMP"/>
    <property type="match status" value="1"/>
</dbReference>
<sequence>MKEAMPMNHYLQSLQVKLLLLVLGILFVATTVFGLFSVFTASDRFERFFVERIEKNLEGLEELLRIYERQAMAHSNNLAKHPLIMEGVQQRDFTYLLEVTTPLMEQGKLDYLVITDPEGNVIIRTHEPERIPAADDNISNQTNIQQALQGNAFVGIEEGRVVRLSVRAGTPIYDQEGQLIGALSTGYVASQNYMVDQAQHMYDAVFSLFLGSERVATTSEDEQGKRRLGTEIQNDEITQVVLGEGRIFVGMNASFDSNFITGYMPLQGASGQIIGMIGTAIPRAEIRDIQVALVLRTTVAALVIFSAAAFLGLFFARQIVAPVKELQNLMAQAGAGDLTVQGTVRSSDEIGDLTNSFNQMIEKQSTVISLVRQSADELAAGSEEMAASTQEVTAATEEVVMNIQELTEDAEKGNQATMDSSEVLLELSSLIQIAKSKAVAAADYTGDSLKAAEKGKNTVEETVERMDKIRKKTVETEEQIATLNHYSKQISMITETITNIAGQTNLLALNAAIEAARAGEEGRGFAVVAEEIRKLAEQSSRGAEDVAALVKKVEQNTKAAVEATQESRDEVEQGVVVVRKAGEALQQILITVKEAETAVQDIVDLTAEEVASSDKIVSLIHSVATSIEETFKKAQYVASSAEETSAAMETISAATEEASAMAMELKAVTESFKVKKDNKEA</sequence>
<feature type="domain" description="HAMP" evidence="12">
    <location>
        <begin position="317"/>
        <end position="369"/>
    </location>
</feature>
<dbReference type="Pfam" id="PF00672">
    <property type="entry name" value="HAMP"/>
    <property type="match status" value="1"/>
</dbReference>
<keyword evidence="3 10" id="KW-0812">Transmembrane</keyword>
<dbReference type="Pfam" id="PF17202">
    <property type="entry name" value="sCache_3_3"/>
    <property type="match status" value="1"/>
</dbReference>
<dbReference type="SMART" id="SM00283">
    <property type="entry name" value="MA"/>
    <property type="match status" value="1"/>
</dbReference>
<dbReference type="Pfam" id="PF00015">
    <property type="entry name" value="MCPsignal"/>
    <property type="match status" value="1"/>
</dbReference>
<evidence type="ECO:0000256" key="4">
    <source>
        <dbReference type="ARBA" id="ARBA00022989"/>
    </source>
</evidence>
<evidence type="ECO:0000313" key="14">
    <source>
        <dbReference type="Proteomes" id="UP000366051"/>
    </source>
</evidence>
<evidence type="ECO:0000256" key="10">
    <source>
        <dbReference type="SAM" id="Phobius"/>
    </source>
</evidence>
<feature type="transmembrane region" description="Helical" evidence="10">
    <location>
        <begin position="293"/>
        <end position="316"/>
    </location>
</feature>
<proteinExistence type="inferred from homology"/>
<evidence type="ECO:0000256" key="1">
    <source>
        <dbReference type="ARBA" id="ARBA00004651"/>
    </source>
</evidence>
<comment type="similarity">
    <text evidence="7">Belongs to the methyl-accepting chemotaxis (MCP) protein family.</text>
</comment>
<gene>
    <name evidence="13" type="ORF">FTV88_3056</name>
</gene>
<evidence type="ECO:0000256" key="3">
    <source>
        <dbReference type="ARBA" id="ARBA00022692"/>
    </source>
</evidence>
<dbReference type="PROSITE" id="PS50111">
    <property type="entry name" value="CHEMOTAXIS_TRANSDUC_2"/>
    <property type="match status" value="1"/>
</dbReference>
<accession>A0A5Q2N489</accession>
<dbReference type="InterPro" id="IPR003660">
    <property type="entry name" value="HAMP_dom"/>
</dbReference>
<organism evidence="13 14">
    <name type="scientific">Heliorestis convoluta</name>
    <dbReference type="NCBI Taxonomy" id="356322"/>
    <lineage>
        <taxon>Bacteria</taxon>
        <taxon>Bacillati</taxon>
        <taxon>Bacillota</taxon>
        <taxon>Clostridia</taxon>
        <taxon>Eubacteriales</taxon>
        <taxon>Heliobacteriaceae</taxon>
        <taxon>Heliorestis</taxon>
    </lineage>
</organism>
<dbReference type="KEGG" id="hcv:FTV88_3056"/>
<evidence type="ECO:0000256" key="7">
    <source>
        <dbReference type="ARBA" id="ARBA00029447"/>
    </source>
</evidence>
<protein>
    <submittedName>
        <fullName evidence="13">HAMP domain-containing protein</fullName>
    </submittedName>
</protein>
<evidence type="ECO:0000256" key="6">
    <source>
        <dbReference type="ARBA" id="ARBA00023224"/>
    </source>
</evidence>
<dbReference type="OrthoDB" id="5392220at2"/>
<evidence type="ECO:0000256" key="9">
    <source>
        <dbReference type="SAM" id="Coils"/>
    </source>
</evidence>
<evidence type="ECO:0000259" key="12">
    <source>
        <dbReference type="PROSITE" id="PS50885"/>
    </source>
</evidence>
<reference evidence="14" key="1">
    <citation type="submission" date="2019-11" db="EMBL/GenBank/DDBJ databases">
        <title>Genome sequence of Heliorestis convoluta strain HH, an alkaliphilic and minimalistic phototrophic bacterium from a soda lake in Egypt.</title>
        <authorList>
            <person name="Dewey E.D."/>
            <person name="Stokes L.M."/>
            <person name="Burchell B.M."/>
            <person name="Shaffer K.N."/>
            <person name="Huntington A.M."/>
            <person name="Baker J.M."/>
            <person name="Nadendla S."/>
            <person name="Giglio M.G."/>
            <person name="Touchman J.W."/>
            <person name="Blankenship R.E."/>
            <person name="Madigan M.T."/>
            <person name="Sattley W.M."/>
        </authorList>
    </citation>
    <scope>NUCLEOTIDE SEQUENCE [LARGE SCALE GENOMIC DNA]</scope>
    <source>
        <strain evidence="14">HH</strain>
    </source>
</reference>
<dbReference type="Proteomes" id="UP000366051">
    <property type="component" value="Chromosome"/>
</dbReference>
<dbReference type="GO" id="GO:0005886">
    <property type="term" value="C:plasma membrane"/>
    <property type="evidence" value="ECO:0007669"/>
    <property type="project" value="UniProtKB-SubCell"/>
</dbReference>
<dbReference type="SUPFAM" id="SSF58104">
    <property type="entry name" value="Methyl-accepting chemotaxis protein (MCP) signaling domain"/>
    <property type="match status" value="2"/>
</dbReference>
<evidence type="ECO:0000256" key="5">
    <source>
        <dbReference type="ARBA" id="ARBA00023136"/>
    </source>
</evidence>
<evidence type="ECO:0000313" key="13">
    <source>
        <dbReference type="EMBL" id="QGG49131.1"/>
    </source>
</evidence>
<evidence type="ECO:0000256" key="2">
    <source>
        <dbReference type="ARBA" id="ARBA00022475"/>
    </source>
</evidence>
<dbReference type="Gene3D" id="1.10.287.950">
    <property type="entry name" value="Methyl-accepting chemotaxis protein"/>
    <property type="match status" value="1"/>
</dbReference>
<dbReference type="CDD" id="cd06225">
    <property type="entry name" value="HAMP"/>
    <property type="match status" value="1"/>
</dbReference>